<comment type="caution">
    <text evidence="1">The sequence shown here is derived from an EMBL/GenBank/DDBJ whole genome shotgun (WGS) entry which is preliminary data.</text>
</comment>
<gene>
    <name evidence="1" type="ORF">B4O97_13955</name>
</gene>
<protein>
    <submittedName>
        <fullName evidence="1">Uncharacterized protein</fullName>
    </submittedName>
</protein>
<dbReference type="AlphaFoldDB" id="A0A1Y1RVG3"/>
<dbReference type="Proteomes" id="UP000192343">
    <property type="component" value="Unassembled WGS sequence"/>
</dbReference>
<proteinExistence type="predicted"/>
<reference evidence="1 2" key="1">
    <citation type="submission" date="2017-03" db="EMBL/GenBank/DDBJ databases">
        <title>Draft Genome sequence of Marispirochaeta sp. strain JC444.</title>
        <authorList>
            <person name="Shivani Y."/>
            <person name="Subhash Y."/>
            <person name="Sasikala C."/>
            <person name="Ramana C."/>
        </authorList>
    </citation>
    <scope>NUCLEOTIDE SEQUENCE [LARGE SCALE GENOMIC DNA]</scope>
    <source>
        <strain evidence="1 2">JC444</strain>
    </source>
</reference>
<dbReference type="STRING" id="1963862.B4O97_13955"/>
<dbReference type="InterPro" id="IPR007555">
    <property type="entry name" value="DUF499"/>
</dbReference>
<name>A0A1Y1RVG3_9SPIO</name>
<sequence>MYFSLDGKADSSHHSIYPFAQFYVFDRTIFKKINCFWWTVPGLGHVIFGRSDMANLQALKSSCTPRQSVFDKSRKDVVLYLGDLLNGRLTAENAEAFYEENFITKGMRSLVDRVFDRLTGKKDQASTFLLSQAMGGGKTHSMLALGLLAKYPSIRKKFWPDHDLGDEPIRVVGFDGRESDYPYGVWGSIAEQLGKKEVFQDLYQPLRAPGATSWINLLQGEPTIILLDEMPPYFMNAKSVQVGNGDLADITTTALSNLMIAANKEELQNVVIVISDLSATAYKTDGKAAGVSAALDNLAQETNRSAMIIEPVATVGDEVFNILRTRLFEKLPEIKAIDDVAVAYSEEVKKAKNMELTSESPETFAAELRESYPFHFSLRNLYGRFKENPSFQQTRGLLRLMRTIISNMWETGKAENRYLIHPYDIDLNDNDIFSEFERINQSLSEAIRVDIANDGKSHAEEIDEQYQNSDASDVAKLLFIASLSVSTNPILGLRDREIIGWMCTPGRDVQNLIKDVIEVLPSRAWYLHQTADGRFFFKNVQNLSARVYDIKRNSTRENNIQSLRKVLEEMFKPQIGDLYQNLSVLKPIDSVSLDQTRTTLIITDPYTGASTEKPLHPDWFDFWDQQTFKNRALFITGDRNTMDQVLDNAASLRAINLVREEQKKDGLSANDPQVKEADKSLDRYQIQLKSSLQATFSLIVYPSLDRLRSENINLNFTDNNFDAEKQVRKTLLNNQSFSEEPANDNWVKKVEARLFDGQNPVIWNEILKRAAIKTSWQFHHPHLLEDILNHALRVGLWKREGNQVRKGPFEKDPTGVKVIVKNRDEHTGETILQITPEGGRVVYYEIGKHKPSSASLQVTDYQNFRTRELSLTFLCVDDSSDPRPTGEPLYWKNQVTIKGQFYQQGDEIMFKALSIPPIPLKYTTDGSNPLSHGVPYNGDFLVPNGAQLIQVLAQKDDIQAKETFTVKSATGPVVAPDKPLDWKTENRYYNIPQTDAYSVFEKCTKYNARLANVFMTIIHNNSGETLSYTLPEGIGKTAHELSSLMAALQELIGEASVQVAIGKISFETGQAFLDWAQEEKFTPDPQEVEQR</sequence>
<dbReference type="EMBL" id="MWQY01000016">
    <property type="protein sequence ID" value="ORC33988.1"/>
    <property type="molecule type" value="Genomic_DNA"/>
</dbReference>
<accession>A0A1Y1RVG3</accession>
<dbReference type="Pfam" id="PF04465">
    <property type="entry name" value="DUF499"/>
    <property type="match status" value="1"/>
</dbReference>
<keyword evidence="2" id="KW-1185">Reference proteome</keyword>
<organism evidence="1 2">
    <name type="scientific">Marispirochaeta aestuarii</name>
    <dbReference type="NCBI Taxonomy" id="1963862"/>
    <lineage>
        <taxon>Bacteria</taxon>
        <taxon>Pseudomonadati</taxon>
        <taxon>Spirochaetota</taxon>
        <taxon>Spirochaetia</taxon>
        <taxon>Spirochaetales</taxon>
        <taxon>Spirochaetaceae</taxon>
        <taxon>Marispirochaeta</taxon>
    </lineage>
</organism>
<evidence type="ECO:0000313" key="1">
    <source>
        <dbReference type="EMBL" id="ORC33988.1"/>
    </source>
</evidence>
<evidence type="ECO:0000313" key="2">
    <source>
        <dbReference type="Proteomes" id="UP000192343"/>
    </source>
</evidence>